<keyword evidence="5" id="KW-0276">Fatty acid metabolism</keyword>
<dbReference type="GO" id="GO:0006633">
    <property type="term" value="P:fatty acid biosynthetic process"/>
    <property type="evidence" value="ECO:0007669"/>
    <property type="project" value="UniProtKB-KW"/>
</dbReference>
<dbReference type="AlphaFoldDB" id="A0A937X1K4"/>
<dbReference type="InterPro" id="IPR012348">
    <property type="entry name" value="RNR-like"/>
</dbReference>
<evidence type="ECO:0000256" key="2">
    <source>
        <dbReference type="ARBA" id="ARBA00008749"/>
    </source>
</evidence>
<evidence type="ECO:0000256" key="1">
    <source>
        <dbReference type="ARBA" id="ARBA00001954"/>
    </source>
</evidence>
<protein>
    <submittedName>
        <fullName evidence="10">Acyl-ACP desaturase</fullName>
        <ecNumber evidence="10">1.14.19.2</ecNumber>
    </submittedName>
</protein>
<comment type="cofactor">
    <cofactor evidence="1">
        <name>Fe(2+)</name>
        <dbReference type="ChEBI" id="CHEBI:29033"/>
    </cofactor>
</comment>
<keyword evidence="3" id="KW-0444">Lipid biosynthesis</keyword>
<comment type="similarity">
    <text evidence="2">Belongs to the fatty acid desaturase type 2 family.</text>
</comment>
<dbReference type="InterPro" id="IPR005067">
    <property type="entry name" value="Fatty_acid_desaturase-2"/>
</dbReference>
<evidence type="ECO:0000313" key="10">
    <source>
        <dbReference type="EMBL" id="MBM3274269.1"/>
    </source>
</evidence>
<dbReference type="SUPFAM" id="SSF47240">
    <property type="entry name" value="Ferritin-like"/>
    <property type="match status" value="1"/>
</dbReference>
<keyword evidence="7" id="KW-0408">Iron</keyword>
<keyword evidence="4" id="KW-0479">Metal-binding</keyword>
<dbReference type="Gene3D" id="1.10.620.20">
    <property type="entry name" value="Ribonucleotide Reductase, subunit A"/>
    <property type="match status" value="1"/>
</dbReference>
<comment type="caution">
    <text evidence="10">The sequence shown here is derived from an EMBL/GenBank/DDBJ whole genome shotgun (WGS) entry which is preliminary data.</text>
</comment>
<evidence type="ECO:0000256" key="9">
    <source>
        <dbReference type="ARBA" id="ARBA00023160"/>
    </source>
</evidence>
<dbReference type="EC" id="1.14.19.2" evidence="10"/>
<evidence type="ECO:0000256" key="5">
    <source>
        <dbReference type="ARBA" id="ARBA00022832"/>
    </source>
</evidence>
<dbReference type="InterPro" id="IPR009078">
    <property type="entry name" value="Ferritin-like_SF"/>
</dbReference>
<gene>
    <name evidence="10" type="ORF">FJZ00_03895</name>
</gene>
<reference evidence="10 11" key="1">
    <citation type="submission" date="2019-03" db="EMBL/GenBank/DDBJ databases">
        <title>Lake Tanganyika Metagenome-Assembled Genomes (MAGs).</title>
        <authorList>
            <person name="Tran P."/>
        </authorList>
    </citation>
    <scope>NUCLEOTIDE SEQUENCE [LARGE SCALE GENOMIC DNA]</scope>
    <source>
        <strain evidence="10">K_DeepCast_65m_m2_236</strain>
    </source>
</reference>
<evidence type="ECO:0000256" key="4">
    <source>
        <dbReference type="ARBA" id="ARBA00022723"/>
    </source>
</evidence>
<proteinExistence type="inferred from homology"/>
<dbReference type="GO" id="GO:0046872">
    <property type="term" value="F:metal ion binding"/>
    <property type="evidence" value="ECO:0007669"/>
    <property type="project" value="UniProtKB-KW"/>
</dbReference>
<sequence>MEYYALYVKYHGIGEKRRWTLEVDVPWAEIDPSLANKDLIELIKIASLVESFSYQNCARFFQAHRGLPWLIGWKTMNLYEENRHHYSLLRYAQAVGATIDDEEIAAIQRGYQESADLKDSQWSGADLLEELILAWISEIETAVWYRVAADHIGEPVGARLFNLISQDEWFHAAYYNEVIERMIAEEPAKRFQKVYGVIMKYQDDQAAGKDEHYGVVIGRDTFAKVRSKMVELGAAEQIKASVAAKLKVWKSLVPEPAVG</sequence>
<dbReference type="Pfam" id="PF03405">
    <property type="entry name" value="FA_desaturase_2"/>
    <property type="match status" value="1"/>
</dbReference>
<keyword evidence="6 10" id="KW-0560">Oxidoreductase</keyword>
<evidence type="ECO:0000313" key="11">
    <source>
        <dbReference type="Proteomes" id="UP000703893"/>
    </source>
</evidence>
<dbReference type="GO" id="GO:0045300">
    <property type="term" value="F:stearoyl-[ACP] desaturase activity"/>
    <property type="evidence" value="ECO:0007669"/>
    <property type="project" value="UniProtKB-EC"/>
</dbReference>
<organism evidence="10 11">
    <name type="scientific">Candidatus Tanganyikabacteria bacterium</name>
    <dbReference type="NCBI Taxonomy" id="2961651"/>
    <lineage>
        <taxon>Bacteria</taxon>
        <taxon>Bacillati</taxon>
        <taxon>Candidatus Sericytochromatia</taxon>
        <taxon>Candidatus Tanganyikabacteria</taxon>
    </lineage>
</organism>
<evidence type="ECO:0000256" key="8">
    <source>
        <dbReference type="ARBA" id="ARBA00023098"/>
    </source>
</evidence>
<accession>A0A937X1K4</accession>
<evidence type="ECO:0000256" key="7">
    <source>
        <dbReference type="ARBA" id="ARBA00023004"/>
    </source>
</evidence>
<keyword evidence="8" id="KW-0443">Lipid metabolism</keyword>
<evidence type="ECO:0000256" key="6">
    <source>
        <dbReference type="ARBA" id="ARBA00023002"/>
    </source>
</evidence>
<dbReference type="EMBL" id="VGJX01000168">
    <property type="protein sequence ID" value="MBM3274269.1"/>
    <property type="molecule type" value="Genomic_DNA"/>
</dbReference>
<name>A0A937X1K4_9BACT</name>
<dbReference type="Proteomes" id="UP000703893">
    <property type="component" value="Unassembled WGS sequence"/>
</dbReference>
<evidence type="ECO:0000256" key="3">
    <source>
        <dbReference type="ARBA" id="ARBA00022516"/>
    </source>
</evidence>
<keyword evidence="9" id="KW-0275">Fatty acid biosynthesis</keyword>